<proteinExistence type="predicted"/>
<protein>
    <recommendedName>
        <fullName evidence="4">Scaffolding protein</fullName>
    </recommendedName>
</protein>
<accession>A0ABQ2VGT2</accession>
<name>A0ABQ2VGT2_9PSEU</name>
<dbReference type="RefSeq" id="WP_189259889.1">
    <property type="nucleotide sequence ID" value="NZ_BMRE01000096.1"/>
</dbReference>
<dbReference type="EMBL" id="BMRE01000096">
    <property type="protein sequence ID" value="GGU85572.1"/>
    <property type="molecule type" value="Genomic_DNA"/>
</dbReference>
<reference evidence="3" key="1">
    <citation type="journal article" date="2019" name="Int. J. Syst. Evol. Microbiol.">
        <title>The Global Catalogue of Microorganisms (GCM) 10K type strain sequencing project: providing services to taxonomists for standard genome sequencing and annotation.</title>
        <authorList>
            <consortium name="The Broad Institute Genomics Platform"/>
            <consortium name="The Broad Institute Genome Sequencing Center for Infectious Disease"/>
            <person name="Wu L."/>
            <person name="Ma J."/>
        </authorList>
    </citation>
    <scope>NUCLEOTIDE SEQUENCE [LARGE SCALE GENOMIC DNA]</scope>
    <source>
        <strain evidence="3">JCM 3296</strain>
    </source>
</reference>
<evidence type="ECO:0000313" key="2">
    <source>
        <dbReference type="EMBL" id="GGU85572.1"/>
    </source>
</evidence>
<evidence type="ECO:0000313" key="3">
    <source>
        <dbReference type="Proteomes" id="UP000649573"/>
    </source>
</evidence>
<organism evidence="2 3">
    <name type="scientific">Lentzea flava</name>
    <dbReference type="NCBI Taxonomy" id="103732"/>
    <lineage>
        <taxon>Bacteria</taxon>
        <taxon>Bacillati</taxon>
        <taxon>Actinomycetota</taxon>
        <taxon>Actinomycetes</taxon>
        <taxon>Pseudonocardiales</taxon>
        <taxon>Pseudonocardiaceae</taxon>
        <taxon>Lentzea</taxon>
    </lineage>
</organism>
<keyword evidence="3" id="KW-1185">Reference proteome</keyword>
<dbReference type="Proteomes" id="UP000649573">
    <property type="component" value="Unassembled WGS sequence"/>
</dbReference>
<evidence type="ECO:0008006" key="4">
    <source>
        <dbReference type="Google" id="ProtNLM"/>
    </source>
</evidence>
<gene>
    <name evidence="2" type="ORF">GCM10010178_89640</name>
</gene>
<feature type="region of interest" description="Disordered" evidence="1">
    <location>
        <begin position="1"/>
        <end position="49"/>
    </location>
</feature>
<evidence type="ECO:0000256" key="1">
    <source>
        <dbReference type="SAM" id="MobiDB-lite"/>
    </source>
</evidence>
<feature type="region of interest" description="Disordered" evidence="1">
    <location>
        <begin position="163"/>
        <end position="206"/>
    </location>
</feature>
<comment type="caution">
    <text evidence="2">The sequence shown here is derived from an EMBL/GenBank/DDBJ whole genome shotgun (WGS) entry which is preliminary data.</text>
</comment>
<feature type="compositionally biased region" description="Low complexity" evidence="1">
    <location>
        <begin position="13"/>
        <end position="43"/>
    </location>
</feature>
<sequence length="206" mass="20932">MSAPVSAETGEGAPTETAPESTGAPTTTTPPGDDGTGSATTPPEQTAPDVDALRAELAEWRAKAEGQQGVVDKIAAALGIGTAGTPPTVEQVTEQLTTAQTEARERAVDLAVFRAAPAANADPDALLDSTAFRRRVADLDPADAKFGEQVAAAIADAVKANPRLATTPAAPQRSGGEITGGSPTTSDDLGSLSVEDYIKRTRKRGN</sequence>